<dbReference type="InterPro" id="IPR000700">
    <property type="entry name" value="PAS-assoc_C"/>
</dbReference>
<dbReference type="PANTHER" id="PTHR43304:SF1">
    <property type="entry name" value="PAC DOMAIN-CONTAINING PROTEIN"/>
    <property type="match status" value="1"/>
</dbReference>
<dbReference type="Pfam" id="PF02518">
    <property type="entry name" value="HATPase_c"/>
    <property type="match status" value="1"/>
</dbReference>
<keyword evidence="5" id="KW-0418">Kinase</keyword>
<dbReference type="InterPro" id="IPR005467">
    <property type="entry name" value="His_kinase_dom"/>
</dbReference>
<dbReference type="CDD" id="cd00130">
    <property type="entry name" value="PAS"/>
    <property type="match status" value="1"/>
</dbReference>
<reference evidence="9 10" key="1">
    <citation type="submission" date="2019-07" db="EMBL/GenBank/DDBJ databases">
        <title>Whole genome shotgun sequence of Chitinophaga cymbidii NBRC 109752.</title>
        <authorList>
            <person name="Hosoyama A."/>
            <person name="Uohara A."/>
            <person name="Ohji S."/>
            <person name="Ichikawa N."/>
        </authorList>
    </citation>
    <scope>NUCLEOTIDE SEQUENCE [LARGE SCALE GENOMIC DNA]</scope>
    <source>
        <strain evidence="9 10">NBRC 109752</strain>
    </source>
</reference>
<dbReference type="Pfam" id="PF08448">
    <property type="entry name" value="PAS_4"/>
    <property type="match status" value="1"/>
</dbReference>
<dbReference type="NCBIfam" id="TIGR00229">
    <property type="entry name" value="sensory_box"/>
    <property type="match status" value="2"/>
</dbReference>
<dbReference type="SMART" id="SM00091">
    <property type="entry name" value="PAS"/>
    <property type="match status" value="2"/>
</dbReference>
<dbReference type="SUPFAM" id="SSF55785">
    <property type="entry name" value="PYP-like sensor domain (PAS domain)"/>
    <property type="match status" value="2"/>
</dbReference>
<keyword evidence="10" id="KW-1185">Reference proteome</keyword>
<dbReference type="AlphaFoldDB" id="A0A512RPE3"/>
<accession>A0A512RPE3</accession>
<dbReference type="SUPFAM" id="SSF55874">
    <property type="entry name" value="ATPase domain of HSP90 chaperone/DNA topoisomerase II/histidine kinase"/>
    <property type="match status" value="1"/>
</dbReference>
<dbReference type="Gene3D" id="3.30.450.20">
    <property type="entry name" value="PAS domain"/>
    <property type="match status" value="2"/>
</dbReference>
<dbReference type="EC" id="2.7.13.3" evidence="2"/>
<dbReference type="PROSITE" id="PS50109">
    <property type="entry name" value="HIS_KIN"/>
    <property type="match status" value="1"/>
</dbReference>
<dbReference type="InterPro" id="IPR036890">
    <property type="entry name" value="HATPase_C_sf"/>
</dbReference>
<comment type="catalytic activity">
    <reaction evidence="1">
        <text>ATP + protein L-histidine = ADP + protein N-phospho-L-histidine.</text>
        <dbReference type="EC" id="2.7.13.3"/>
    </reaction>
</comment>
<protein>
    <recommendedName>
        <fullName evidence="2">histidine kinase</fullName>
        <ecNumber evidence="2">2.7.13.3</ecNumber>
    </recommendedName>
</protein>
<evidence type="ECO:0000256" key="3">
    <source>
        <dbReference type="ARBA" id="ARBA00022553"/>
    </source>
</evidence>
<dbReference type="InterPro" id="IPR013767">
    <property type="entry name" value="PAS_fold"/>
</dbReference>
<feature type="domain" description="Histidine kinase" evidence="6">
    <location>
        <begin position="296"/>
        <end position="523"/>
    </location>
</feature>
<evidence type="ECO:0000256" key="5">
    <source>
        <dbReference type="ARBA" id="ARBA00022777"/>
    </source>
</evidence>
<dbReference type="Pfam" id="PF00512">
    <property type="entry name" value="HisKA"/>
    <property type="match status" value="1"/>
</dbReference>
<dbReference type="Proteomes" id="UP000321436">
    <property type="component" value="Unassembled WGS sequence"/>
</dbReference>
<dbReference type="InterPro" id="IPR003661">
    <property type="entry name" value="HisK_dim/P_dom"/>
</dbReference>
<evidence type="ECO:0000256" key="1">
    <source>
        <dbReference type="ARBA" id="ARBA00000085"/>
    </source>
</evidence>
<dbReference type="PANTHER" id="PTHR43304">
    <property type="entry name" value="PHYTOCHROME-LIKE PROTEIN CPH1"/>
    <property type="match status" value="1"/>
</dbReference>
<evidence type="ECO:0000259" key="8">
    <source>
        <dbReference type="PROSITE" id="PS50113"/>
    </source>
</evidence>
<dbReference type="Pfam" id="PF00989">
    <property type="entry name" value="PAS"/>
    <property type="match status" value="1"/>
</dbReference>
<dbReference type="InterPro" id="IPR013656">
    <property type="entry name" value="PAS_4"/>
</dbReference>
<dbReference type="PRINTS" id="PR00344">
    <property type="entry name" value="BCTRLSENSOR"/>
</dbReference>
<dbReference type="InterPro" id="IPR003594">
    <property type="entry name" value="HATPase_dom"/>
</dbReference>
<gene>
    <name evidence="9" type="ORF">CCY01nite_38280</name>
</gene>
<dbReference type="PROSITE" id="PS50112">
    <property type="entry name" value="PAS"/>
    <property type="match status" value="2"/>
</dbReference>
<dbReference type="SMART" id="SM00387">
    <property type="entry name" value="HATPase_c"/>
    <property type="match status" value="1"/>
</dbReference>
<dbReference type="SUPFAM" id="SSF47384">
    <property type="entry name" value="Homodimeric domain of signal transducing histidine kinase"/>
    <property type="match status" value="1"/>
</dbReference>
<dbReference type="InterPro" id="IPR036097">
    <property type="entry name" value="HisK_dim/P_sf"/>
</dbReference>
<feature type="domain" description="PAS" evidence="7">
    <location>
        <begin position="17"/>
        <end position="57"/>
    </location>
</feature>
<evidence type="ECO:0000259" key="6">
    <source>
        <dbReference type="PROSITE" id="PS50109"/>
    </source>
</evidence>
<proteinExistence type="predicted"/>
<evidence type="ECO:0000313" key="9">
    <source>
        <dbReference type="EMBL" id="GEP97568.1"/>
    </source>
</evidence>
<sequence length="525" mass="59569">MKSDLASNSSEKAIQQQEEISRQLLSSLPAAVYTTDAEGYITSFNKAAATLWGREPETGKDRWCGFLKTYRMDGSPLPPEASPMAIALKEKRPVHGEQIIIERPDGVRRHVRPFPTPVFDGEGRMIGAVNMLIDFTQTAEVHHRNEALIRSEEQYHKMIEEVEDYAILLMDREGIILNWNRGAEKIKGYREEEIVGKHFRTFYRPDDREKGLPELLIARAISEGKATHEGWRIRKDGTAFWGSIVITALHDRENNIIGFSKVTRDLTEKKNAEDRITQYANELEAQNRELQQFAYAAAHDMKEPLRKVLFYTSAILEKLQGQLPDREMNYLKLAAEASRRMQGLIDDLLVYTKSASSAAVFEEVDLAAVTEELKAFYQDTIDRTGAVIQGGPLPVIWAIPFQVRQLLENLFGNALKYCRHDRTPVIQISYGQVARDAVRELAASEYDLFHRITVKDNGIGFEPGYAEKIFEMFERLHGRDNYPGTGIGLALCRKIVQNHKGWIKAEGHPGEGAEFFIYLPVINAG</sequence>
<dbReference type="Gene3D" id="1.10.287.130">
    <property type="match status" value="1"/>
</dbReference>
<evidence type="ECO:0000313" key="10">
    <source>
        <dbReference type="Proteomes" id="UP000321436"/>
    </source>
</evidence>
<dbReference type="InterPro" id="IPR035965">
    <property type="entry name" value="PAS-like_dom_sf"/>
</dbReference>
<organism evidence="9 10">
    <name type="scientific">Chitinophaga cymbidii</name>
    <dbReference type="NCBI Taxonomy" id="1096750"/>
    <lineage>
        <taxon>Bacteria</taxon>
        <taxon>Pseudomonadati</taxon>
        <taxon>Bacteroidota</taxon>
        <taxon>Chitinophagia</taxon>
        <taxon>Chitinophagales</taxon>
        <taxon>Chitinophagaceae</taxon>
        <taxon>Chitinophaga</taxon>
    </lineage>
</organism>
<keyword evidence="4" id="KW-0808">Transferase</keyword>
<dbReference type="SMART" id="SM00388">
    <property type="entry name" value="HisKA"/>
    <property type="match status" value="1"/>
</dbReference>
<dbReference type="InterPro" id="IPR004358">
    <property type="entry name" value="Sig_transdc_His_kin-like_C"/>
</dbReference>
<dbReference type="RefSeq" id="WP_146865282.1">
    <property type="nucleotide sequence ID" value="NZ_BKAU01000005.1"/>
</dbReference>
<dbReference type="EMBL" id="BKAU01000005">
    <property type="protein sequence ID" value="GEP97568.1"/>
    <property type="molecule type" value="Genomic_DNA"/>
</dbReference>
<evidence type="ECO:0000256" key="4">
    <source>
        <dbReference type="ARBA" id="ARBA00022679"/>
    </source>
</evidence>
<keyword evidence="3" id="KW-0597">Phosphoprotein</keyword>
<feature type="domain" description="PAC" evidence="8">
    <location>
        <begin position="226"/>
        <end position="278"/>
    </location>
</feature>
<evidence type="ECO:0000259" key="7">
    <source>
        <dbReference type="PROSITE" id="PS50112"/>
    </source>
</evidence>
<dbReference type="GO" id="GO:0000155">
    <property type="term" value="F:phosphorelay sensor kinase activity"/>
    <property type="evidence" value="ECO:0007669"/>
    <property type="project" value="InterPro"/>
</dbReference>
<dbReference type="Gene3D" id="3.30.565.10">
    <property type="entry name" value="Histidine kinase-like ATPase, C-terminal domain"/>
    <property type="match status" value="1"/>
</dbReference>
<dbReference type="InterPro" id="IPR052162">
    <property type="entry name" value="Sensor_kinase/Photoreceptor"/>
</dbReference>
<dbReference type="InterPro" id="IPR000014">
    <property type="entry name" value="PAS"/>
</dbReference>
<dbReference type="OrthoDB" id="9766459at2"/>
<comment type="caution">
    <text evidence="9">The sequence shown here is derived from an EMBL/GenBank/DDBJ whole genome shotgun (WGS) entry which is preliminary data.</text>
</comment>
<dbReference type="PROSITE" id="PS50113">
    <property type="entry name" value="PAC"/>
    <property type="match status" value="1"/>
</dbReference>
<dbReference type="CDD" id="cd00082">
    <property type="entry name" value="HisKA"/>
    <property type="match status" value="1"/>
</dbReference>
<feature type="domain" description="PAS" evidence="7">
    <location>
        <begin position="151"/>
        <end position="224"/>
    </location>
</feature>
<name>A0A512RPE3_9BACT</name>
<evidence type="ECO:0000256" key="2">
    <source>
        <dbReference type="ARBA" id="ARBA00012438"/>
    </source>
</evidence>